<dbReference type="PANTHER" id="PTHR12217:SF4">
    <property type="entry name" value="EUKARYOTIC TRANSLATION INITIATION FACTOR 2D"/>
    <property type="match status" value="1"/>
</dbReference>
<dbReference type="InterPro" id="IPR039757">
    <property type="entry name" value="EIF2D"/>
</dbReference>
<dbReference type="Pfam" id="PF01253">
    <property type="entry name" value="SUI1"/>
    <property type="match status" value="1"/>
</dbReference>
<comment type="caution">
    <text evidence="4">The sequence shown here is derived from an EMBL/GenBank/DDBJ whole genome shotgun (WGS) entry which is preliminary data.</text>
</comment>
<keyword evidence="5" id="KW-1185">Reference proteome</keyword>
<dbReference type="GO" id="GO:0001731">
    <property type="term" value="P:formation of translation preinitiation complex"/>
    <property type="evidence" value="ECO:0007669"/>
    <property type="project" value="InterPro"/>
</dbReference>
<dbReference type="InterPro" id="IPR036885">
    <property type="entry name" value="SWIB_MDM2_dom_sf"/>
</dbReference>
<dbReference type="InterPro" id="IPR001950">
    <property type="entry name" value="SUI1"/>
</dbReference>
<dbReference type="CDD" id="cd11608">
    <property type="entry name" value="eIF2D_C"/>
    <property type="match status" value="1"/>
</dbReference>
<evidence type="ECO:0000256" key="2">
    <source>
        <dbReference type="SAM" id="MobiDB-lite"/>
    </source>
</evidence>
<feature type="region of interest" description="Disordered" evidence="2">
    <location>
        <begin position="292"/>
        <end position="316"/>
    </location>
</feature>
<dbReference type="GO" id="GO:0003743">
    <property type="term" value="F:translation initiation factor activity"/>
    <property type="evidence" value="ECO:0007669"/>
    <property type="project" value="InterPro"/>
</dbReference>
<dbReference type="SUPFAM" id="SSF47592">
    <property type="entry name" value="SWIB/MDM2 domain"/>
    <property type="match status" value="1"/>
</dbReference>
<dbReference type="InterPro" id="IPR048247">
    <property type="entry name" value="eIF2D_N"/>
</dbReference>
<feature type="domain" description="SUI1" evidence="3">
    <location>
        <begin position="542"/>
        <end position="622"/>
    </location>
</feature>
<dbReference type="Pfam" id="PF26291">
    <property type="entry name" value="SWIB_eIF2D"/>
    <property type="match status" value="1"/>
</dbReference>
<evidence type="ECO:0000313" key="5">
    <source>
        <dbReference type="Proteomes" id="UP000724874"/>
    </source>
</evidence>
<protein>
    <recommendedName>
        <fullName evidence="3">SUI1 domain-containing protein</fullName>
    </recommendedName>
</protein>
<dbReference type="Pfam" id="PF17832">
    <property type="entry name" value="Pre-PUA"/>
    <property type="match status" value="1"/>
</dbReference>
<dbReference type="OrthoDB" id="199771at2759"/>
<organism evidence="4 5">
    <name type="scientific">Gymnopilus junonius</name>
    <name type="common">Spectacular rustgill mushroom</name>
    <name type="synonym">Gymnopilus spectabilis subsp. junonius</name>
    <dbReference type="NCBI Taxonomy" id="109634"/>
    <lineage>
        <taxon>Eukaryota</taxon>
        <taxon>Fungi</taxon>
        <taxon>Dikarya</taxon>
        <taxon>Basidiomycota</taxon>
        <taxon>Agaricomycotina</taxon>
        <taxon>Agaricomycetes</taxon>
        <taxon>Agaricomycetidae</taxon>
        <taxon>Agaricales</taxon>
        <taxon>Agaricineae</taxon>
        <taxon>Hymenogastraceae</taxon>
        <taxon>Gymnopilus</taxon>
    </lineage>
</organism>
<dbReference type="SUPFAM" id="SSF88697">
    <property type="entry name" value="PUA domain-like"/>
    <property type="match status" value="1"/>
</dbReference>
<dbReference type="Pfam" id="PF25304">
    <property type="entry name" value="WHD_eIF2D"/>
    <property type="match status" value="1"/>
</dbReference>
<proteinExistence type="predicted"/>
<dbReference type="Proteomes" id="UP000724874">
    <property type="component" value="Unassembled WGS sequence"/>
</dbReference>
<dbReference type="CDD" id="cd21156">
    <property type="entry name" value="PUA_eIF2d-like"/>
    <property type="match status" value="1"/>
</dbReference>
<dbReference type="InterPro" id="IPR058886">
    <property type="entry name" value="SWIB_eIF2D"/>
</dbReference>
<dbReference type="EMBL" id="JADNYJ010000025">
    <property type="protein sequence ID" value="KAF8904712.1"/>
    <property type="molecule type" value="Genomic_DNA"/>
</dbReference>
<dbReference type="InterPro" id="IPR036877">
    <property type="entry name" value="SUI1_dom_sf"/>
</dbReference>
<dbReference type="Gene3D" id="3.10.400.20">
    <property type="match status" value="1"/>
</dbReference>
<dbReference type="InterPro" id="IPR039759">
    <property type="entry name" value="eIF2D_SUI1"/>
</dbReference>
<reference evidence="4" key="1">
    <citation type="submission" date="2020-11" db="EMBL/GenBank/DDBJ databases">
        <authorList>
            <consortium name="DOE Joint Genome Institute"/>
            <person name="Ahrendt S."/>
            <person name="Riley R."/>
            <person name="Andreopoulos W."/>
            <person name="LaButti K."/>
            <person name="Pangilinan J."/>
            <person name="Ruiz-duenas F.J."/>
            <person name="Barrasa J.M."/>
            <person name="Sanchez-Garcia M."/>
            <person name="Camarero S."/>
            <person name="Miyauchi S."/>
            <person name="Serrano A."/>
            <person name="Linde D."/>
            <person name="Babiker R."/>
            <person name="Drula E."/>
            <person name="Ayuso-Fernandez I."/>
            <person name="Pacheco R."/>
            <person name="Padilla G."/>
            <person name="Ferreira P."/>
            <person name="Barriuso J."/>
            <person name="Kellner H."/>
            <person name="Castanera R."/>
            <person name="Alfaro M."/>
            <person name="Ramirez L."/>
            <person name="Pisabarro A.G."/>
            <person name="Kuo A."/>
            <person name="Tritt A."/>
            <person name="Lipzen A."/>
            <person name="He G."/>
            <person name="Yan M."/>
            <person name="Ng V."/>
            <person name="Cullen D."/>
            <person name="Martin F."/>
            <person name="Rosso M.-N."/>
            <person name="Henrissat B."/>
            <person name="Hibbett D."/>
            <person name="Martinez A.T."/>
            <person name="Grigoriev I.V."/>
        </authorList>
    </citation>
    <scope>NUCLEOTIDE SEQUENCE</scope>
    <source>
        <strain evidence="4">AH 44721</strain>
    </source>
</reference>
<sequence length="637" mass="68910">MFKKPLSNLKTSAPLRSSDRRKLKQRVVASYALTPEEGDLLVPDGILSVKFLTHVNEPGVAYLGPDGDPLWFTIGKGSDGDLIPTVYTLWKKQDLLPFLSTPSVVVPILIGGADLMIPGVIHCPPSLPDRNLICIRQYSRKDTQSPPALSPPVAVGWLALPSDRLRSAASNSKEEKKGKAVLVAHTWKDHLWDMGSKRDMPEDTVLQSSTEPSSAAAAPAGSAAPSVNAPTYTYTPTEISHLLTLTLLQAISSTLGPLPPSAFPIPATQFYSTYILPSRPAFPWVALRPSSSSSSSLQGASSPTLTITPESTDGTPPVVGPEISIKSSTHKSLTAFLKSCEKLSLLTLKPAPQNKAEVVITSVNASHPSVAGHTLFVTIGEVEGKGGEVEVRELWKANQGSVDLAEGIGGSKSDLYTALELRSLLNAYIISHNLVNPHEQAYINLDELLYSCLRSAKIKTAKSKGKSRENERDGSGEKDKHKDRAKDKDRAKAKDKDKAKDTDGEDMDRFLRRDELMKAVLGKMQAWYEVRVEGGTGLPRPIQIHIKMRQGRKACTLITGFEPFQVVDADEMAEALRRVCAGATSVSPLQGKSPSGQSQPQMEVLVQGKQAPAVVEYLMGKGIPKRWIEVVDSVGKK</sequence>
<name>A0A9P5NS11_GYMJU</name>
<dbReference type="CDD" id="cd11610">
    <property type="entry name" value="eIF2D_N"/>
    <property type="match status" value="1"/>
</dbReference>
<dbReference type="InterPro" id="IPR015947">
    <property type="entry name" value="PUA-like_sf"/>
</dbReference>
<evidence type="ECO:0000259" key="3">
    <source>
        <dbReference type="PROSITE" id="PS50296"/>
    </source>
</evidence>
<accession>A0A9P5NS11</accession>
<dbReference type="PROSITE" id="PS50296">
    <property type="entry name" value="SUI1"/>
    <property type="match status" value="1"/>
</dbReference>
<dbReference type="AlphaFoldDB" id="A0A9P5NS11"/>
<evidence type="ECO:0000256" key="1">
    <source>
        <dbReference type="ARBA" id="ARBA00022490"/>
    </source>
</evidence>
<gene>
    <name evidence="4" type="ORF">CPB84DRAFT_1814350</name>
</gene>
<feature type="compositionally biased region" description="Polar residues" evidence="2">
    <location>
        <begin position="297"/>
        <end position="314"/>
    </location>
</feature>
<keyword evidence="1" id="KW-0963">Cytoplasm</keyword>
<dbReference type="SUPFAM" id="SSF55159">
    <property type="entry name" value="eIF1-like"/>
    <property type="match status" value="1"/>
</dbReference>
<evidence type="ECO:0000313" key="4">
    <source>
        <dbReference type="EMBL" id="KAF8904712.1"/>
    </source>
</evidence>
<dbReference type="Pfam" id="PF26292">
    <property type="entry name" value="PUA_elF2D"/>
    <property type="match status" value="1"/>
</dbReference>
<dbReference type="PANTHER" id="PTHR12217">
    <property type="entry name" value="EUKARYOTIC TRANSLATION INITIATION FACTOR 2D"/>
    <property type="match status" value="1"/>
</dbReference>
<dbReference type="InterPro" id="IPR041366">
    <property type="entry name" value="Pre-PUA"/>
</dbReference>
<feature type="compositionally biased region" description="Low complexity" evidence="2">
    <location>
        <begin position="208"/>
        <end position="227"/>
    </location>
</feature>
<dbReference type="InterPro" id="IPR057429">
    <property type="entry name" value="WH_eIF2D"/>
</dbReference>
<feature type="compositionally biased region" description="Basic and acidic residues" evidence="2">
    <location>
        <begin position="466"/>
        <end position="504"/>
    </location>
</feature>
<dbReference type="Gene3D" id="3.30.780.10">
    <property type="entry name" value="SUI1-like domain"/>
    <property type="match status" value="1"/>
</dbReference>
<feature type="region of interest" description="Disordered" evidence="2">
    <location>
        <begin position="461"/>
        <end position="504"/>
    </location>
</feature>
<dbReference type="InterPro" id="IPR048248">
    <property type="entry name" value="PUA_eIF2d-like"/>
</dbReference>
<feature type="region of interest" description="Disordered" evidence="2">
    <location>
        <begin position="194"/>
        <end position="227"/>
    </location>
</feature>